<feature type="transmembrane region" description="Helical" evidence="1">
    <location>
        <begin position="12"/>
        <end position="31"/>
    </location>
</feature>
<dbReference type="Pfam" id="PF14018">
    <property type="entry name" value="DUF4234"/>
    <property type="match status" value="1"/>
</dbReference>
<comment type="caution">
    <text evidence="3">The sequence shown here is derived from an EMBL/GenBank/DDBJ whole genome shotgun (WGS) entry which is preliminary data.</text>
</comment>
<accession>A0ABP5EIP3</accession>
<feature type="domain" description="DUF4234" evidence="2">
    <location>
        <begin position="12"/>
        <end position="74"/>
    </location>
</feature>
<dbReference type="InterPro" id="IPR025328">
    <property type="entry name" value="DUF4234"/>
</dbReference>
<feature type="transmembrane region" description="Helical" evidence="1">
    <location>
        <begin position="51"/>
        <end position="70"/>
    </location>
</feature>
<evidence type="ECO:0000313" key="3">
    <source>
        <dbReference type="EMBL" id="GAA1997369.1"/>
    </source>
</evidence>
<dbReference type="EMBL" id="BAAAQM010000060">
    <property type="protein sequence ID" value="GAA1997369.1"/>
    <property type="molecule type" value="Genomic_DNA"/>
</dbReference>
<evidence type="ECO:0000256" key="1">
    <source>
        <dbReference type="SAM" id="Phobius"/>
    </source>
</evidence>
<gene>
    <name evidence="3" type="ORF">GCM10009838_73260</name>
</gene>
<reference evidence="4" key="1">
    <citation type="journal article" date="2019" name="Int. J. Syst. Evol. Microbiol.">
        <title>The Global Catalogue of Microorganisms (GCM) 10K type strain sequencing project: providing services to taxonomists for standard genome sequencing and annotation.</title>
        <authorList>
            <consortium name="The Broad Institute Genomics Platform"/>
            <consortium name="The Broad Institute Genome Sequencing Center for Infectious Disease"/>
            <person name="Wu L."/>
            <person name="Ma J."/>
        </authorList>
    </citation>
    <scope>NUCLEOTIDE SEQUENCE [LARGE SCALE GENOMIC DNA]</scope>
    <source>
        <strain evidence="4">JCM 16013</strain>
    </source>
</reference>
<sequence>MQGKIGKKRSPFAVWGLTLITFGIYGLVWWFKGNRETHDFDNSIQVNPGLAVLALFGFYIGAFITVFNTGKRISRAQAAAGIQPSCSGGIGILLMFVLGTHSAYYQSQLNKIWDSYPGATEGTIVPLRGAGAPAYAG</sequence>
<keyword evidence="1" id="KW-0812">Transmembrane</keyword>
<feature type="transmembrane region" description="Helical" evidence="1">
    <location>
        <begin position="82"/>
        <end position="104"/>
    </location>
</feature>
<dbReference type="Proteomes" id="UP001499854">
    <property type="component" value="Unassembled WGS sequence"/>
</dbReference>
<keyword evidence="1" id="KW-1133">Transmembrane helix</keyword>
<proteinExistence type="predicted"/>
<evidence type="ECO:0000313" key="4">
    <source>
        <dbReference type="Proteomes" id="UP001499854"/>
    </source>
</evidence>
<evidence type="ECO:0000259" key="2">
    <source>
        <dbReference type="Pfam" id="PF14018"/>
    </source>
</evidence>
<keyword evidence="1" id="KW-0472">Membrane</keyword>
<protein>
    <recommendedName>
        <fullName evidence="2">DUF4234 domain-containing protein</fullName>
    </recommendedName>
</protein>
<keyword evidence="4" id="KW-1185">Reference proteome</keyword>
<dbReference type="RefSeq" id="WP_344661778.1">
    <property type="nucleotide sequence ID" value="NZ_BAAAQM010000060.1"/>
</dbReference>
<organism evidence="3 4">
    <name type="scientific">Catenulispora subtropica</name>
    <dbReference type="NCBI Taxonomy" id="450798"/>
    <lineage>
        <taxon>Bacteria</taxon>
        <taxon>Bacillati</taxon>
        <taxon>Actinomycetota</taxon>
        <taxon>Actinomycetes</taxon>
        <taxon>Catenulisporales</taxon>
        <taxon>Catenulisporaceae</taxon>
        <taxon>Catenulispora</taxon>
    </lineage>
</organism>
<name>A0ABP5EIP3_9ACTN</name>